<dbReference type="PANTHER" id="PTHR43677">
    <property type="entry name" value="SHORT-CHAIN DEHYDROGENASE/REDUCTASE"/>
    <property type="match status" value="1"/>
</dbReference>
<evidence type="ECO:0000313" key="3">
    <source>
        <dbReference type="Proteomes" id="UP000466307"/>
    </source>
</evidence>
<dbReference type="InterPro" id="IPR051397">
    <property type="entry name" value="Zn-ADH-like_protein"/>
</dbReference>
<name>A0A7K3LSE4_9ACTN</name>
<dbReference type="InterPro" id="IPR011032">
    <property type="entry name" value="GroES-like_sf"/>
</dbReference>
<dbReference type="SUPFAM" id="SSF51735">
    <property type="entry name" value="NAD(P)-binding Rossmann-fold domains"/>
    <property type="match status" value="1"/>
</dbReference>
<organism evidence="2 3">
    <name type="scientific">Gordonia desulfuricans</name>
    <dbReference type="NCBI Taxonomy" id="89051"/>
    <lineage>
        <taxon>Bacteria</taxon>
        <taxon>Bacillati</taxon>
        <taxon>Actinomycetota</taxon>
        <taxon>Actinomycetes</taxon>
        <taxon>Mycobacteriales</taxon>
        <taxon>Gordoniaceae</taxon>
        <taxon>Gordonia</taxon>
    </lineage>
</organism>
<dbReference type="InterPro" id="IPR020843">
    <property type="entry name" value="ER"/>
</dbReference>
<evidence type="ECO:0000259" key="1">
    <source>
        <dbReference type="SMART" id="SM00829"/>
    </source>
</evidence>
<dbReference type="GO" id="GO:0016491">
    <property type="term" value="F:oxidoreductase activity"/>
    <property type="evidence" value="ECO:0007669"/>
    <property type="project" value="InterPro"/>
</dbReference>
<reference evidence="2 3" key="1">
    <citation type="submission" date="2020-01" db="EMBL/GenBank/DDBJ databases">
        <title>Investigation of new actinobacteria for the biodesulphurisation of diesel fuel.</title>
        <authorList>
            <person name="Athi Narayanan S.M."/>
        </authorList>
    </citation>
    <scope>NUCLEOTIDE SEQUENCE [LARGE SCALE GENOMIC DNA]</scope>
    <source>
        <strain evidence="2 3">213E</strain>
    </source>
</reference>
<dbReference type="Pfam" id="PF08240">
    <property type="entry name" value="ADH_N"/>
    <property type="match status" value="1"/>
</dbReference>
<keyword evidence="3" id="KW-1185">Reference proteome</keyword>
<dbReference type="InterPro" id="IPR013154">
    <property type="entry name" value="ADH-like_N"/>
</dbReference>
<dbReference type="Gene3D" id="3.40.50.720">
    <property type="entry name" value="NAD(P)-binding Rossmann-like Domain"/>
    <property type="match status" value="1"/>
</dbReference>
<feature type="domain" description="Enoyl reductase (ER)" evidence="1">
    <location>
        <begin position="7"/>
        <end position="312"/>
    </location>
</feature>
<evidence type="ECO:0000313" key="2">
    <source>
        <dbReference type="EMBL" id="NDK91159.1"/>
    </source>
</evidence>
<gene>
    <name evidence="2" type="ORF">GYA93_16435</name>
</gene>
<dbReference type="Proteomes" id="UP000466307">
    <property type="component" value="Unassembled WGS sequence"/>
</dbReference>
<dbReference type="InterPro" id="IPR036291">
    <property type="entry name" value="NAD(P)-bd_dom_sf"/>
</dbReference>
<protein>
    <submittedName>
        <fullName evidence="2">Zinc-binding alcohol dehydrogenase family protein</fullName>
    </submittedName>
</protein>
<comment type="caution">
    <text evidence="2">The sequence shown here is derived from an EMBL/GenBank/DDBJ whole genome shotgun (WGS) entry which is preliminary data.</text>
</comment>
<dbReference type="CDD" id="cd05289">
    <property type="entry name" value="MDR_like_2"/>
    <property type="match status" value="1"/>
</dbReference>
<sequence>MRAARIHDWDKPPVVEDIPVPTRRPGETLVRVDAATVSHLDITVSTGRFELVPPLPYVPGCEGAATVLESDTHAPGTQVIFRDGVIGLDRDGTWREQVAVSDDALMPLGTPLDPAIAATFFVPTTTAYVALFDVGALESGQTVLVSGATGAVGSMALQLAQDAGAEVIALVSRADRLARLPEGVRGVALDDAAATSALRDAKSADLLLDTIGGQSLSERIGWVKPGGKVACLGYTAGTELTIDLPNWFFSDVTIAPVNLLNKEPRAQEVARSLLPKIADGTLRVTVEEFSLDEASTALERLSHGSVTGRAVIRF</sequence>
<dbReference type="SUPFAM" id="SSF50129">
    <property type="entry name" value="GroES-like"/>
    <property type="match status" value="1"/>
</dbReference>
<dbReference type="AlphaFoldDB" id="A0A7K3LSE4"/>
<proteinExistence type="predicted"/>
<dbReference type="EMBL" id="JAADZU010000058">
    <property type="protein sequence ID" value="NDK91159.1"/>
    <property type="molecule type" value="Genomic_DNA"/>
</dbReference>
<dbReference type="RefSeq" id="WP_020790674.1">
    <property type="nucleotide sequence ID" value="NZ_JAADZU010000058.1"/>
</dbReference>
<dbReference type="SMART" id="SM00829">
    <property type="entry name" value="PKS_ER"/>
    <property type="match status" value="1"/>
</dbReference>
<dbReference type="Pfam" id="PF13602">
    <property type="entry name" value="ADH_zinc_N_2"/>
    <property type="match status" value="1"/>
</dbReference>
<accession>A0A7K3LSE4</accession>
<dbReference type="Gene3D" id="3.90.180.10">
    <property type="entry name" value="Medium-chain alcohol dehydrogenases, catalytic domain"/>
    <property type="match status" value="1"/>
</dbReference>
<dbReference type="PANTHER" id="PTHR43677:SF4">
    <property type="entry name" value="QUINONE OXIDOREDUCTASE-LIKE PROTEIN 2"/>
    <property type="match status" value="1"/>
</dbReference>